<name>A0A1H7NSW1_9FLAO</name>
<dbReference type="AlphaFoldDB" id="A0A1H7NSW1"/>
<dbReference type="InterPro" id="IPR036567">
    <property type="entry name" value="RHF-like"/>
</dbReference>
<dbReference type="Gene3D" id="3.30.160.100">
    <property type="entry name" value="Ribosome hibernation promotion factor-like"/>
    <property type="match status" value="1"/>
</dbReference>
<dbReference type="Proteomes" id="UP000198990">
    <property type="component" value="Unassembled WGS sequence"/>
</dbReference>
<gene>
    <name evidence="1" type="ORF">SAMN04488008_103268</name>
</gene>
<dbReference type="SUPFAM" id="SSF69754">
    <property type="entry name" value="Ribosome binding protein Y (YfiA homologue)"/>
    <property type="match status" value="1"/>
</dbReference>
<dbReference type="Pfam" id="PF02482">
    <property type="entry name" value="Ribosomal_S30AE"/>
    <property type="match status" value="1"/>
</dbReference>
<accession>A0A1H7NSW1</accession>
<dbReference type="CDD" id="cd00552">
    <property type="entry name" value="RaiA"/>
    <property type="match status" value="1"/>
</dbReference>
<organism evidence="1 2">
    <name type="scientific">Maribacter orientalis</name>
    <dbReference type="NCBI Taxonomy" id="228957"/>
    <lineage>
        <taxon>Bacteria</taxon>
        <taxon>Pseudomonadati</taxon>
        <taxon>Bacteroidota</taxon>
        <taxon>Flavobacteriia</taxon>
        <taxon>Flavobacteriales</taxon>
        <taxon>Flavobacteriaceae</taxon>
        <taxon>Maribacter</taxon>
    </lineage>
</organism>
<proteinExistence type="predicted"/>
<dbReference type="RefSeq" id="WP_091622522.1">
    <property type="nucleotide sequence ID" value="NZ_FNZN01000003.1"/>
</dbReference>
<evidence type="ECO:0000313" key="2">
    <source>
        <dbReference type="Proteomes" id="UP000198990"/>
    </source>
</evidence>
<dbReference type="EMBL" id="FNZN01000003">
    <property type="protein sequence ID" value="SEL26486.1"/>
    <property type="molecule type" value="Genomic_DNA"/>
</dbReference>
<protein>
    <submittedName>
        <fullName evidence="1">Putative sigma-54 modulation protein</fullName>
    </submittedName>
</protein>
<reference evidence="2" key="1">
    <citation type="submission" date="2016-10" db="EMBL/GenBank/DDBJ databases">
        <authorList>
            <person name="Varghese N."/>
            <person name="Submissions S."/>
        </authorList>
    </citation>
    <scope>NUCLEOTIDE SEQUENCE [LARGE SCALE GENOMIC DNA]</scope>
    <source>
        <strain evidence="2">DSM 16471</strain>
    </source>
</reference>
<sequence length="103" mass="11786">MTINFQYLHMPESNSLSEIVTRNLQKLGNKYQFIIRAEVFFKLGNGSDGNDKICEIQLSAPGPRIFAESSENNFEKSAANTISDLERQLSKRKEKFEQSRKAI</sequence>
<dbReference type="InterPro" id="IPR003489">
    <property type="entry name" value="RHF/RaiA"/>
</dbReference>
<dbReference type="STRING" id="228957.SAMN04488008_103268"/>
<dbReference type="OrthoDB" id="9808702at2"/>
<evidence type="ECO:0000313" key="1">
    <source>
        <dbReference type="EMBL" id="SEL26486.1"/>
    </source>
</evidence>
<keyword evidence="2" id="KW-1185">Reference proteome</keyword>